<dbReference type="InterPro" id="IPR010827">
    <property type="entry name" value="BamA/TamA_POTRA"/>
</dbReference>
<accession>A0A844T6Y4</accession>
<evidence type="ECO:0000256" key="3">
    <source>
        <dbReference type="ARBA" id="ARBA00022692"/>
    </source>
</evidence>
<evidence type="ECO:0000256" key="9">
    <source>
        <dbReference type="NCBIfam" id="TIGR03303"/>
    </source>
</evidence>
<keyword evidence="5 8" id="KW-0677">Repeat</keyword>
<feature type="domain" description="POTRA" evidence="11">
    <location>
        <begin position="144"/>
        <end position="221"/>
    </location>
</feature>
<dbReference type="Proteomes" id="UP000449969">
    <property type="component" value="Unassembled WGS sequence"/>
</dbReference>
<evidence type="ECO:0000256" key="1">
    <source>
        <dbReference type="ARBA" id="ARBA00004370"/>
    </source>
</evidence>
<gene>
    <name evidence="8 12" type="primary">bamA</name>
    <name evidence="12" type="ORF">GPL20_01580</name>
</gene>
<dbReference type="HAMAP" id="MF_01430">
    <property type="entry name" value="OM_assembly_BamA"/>
    <property type="match status" value="1"/>
</dbReference>
<organism evidence="12 13">
    <name type="scientific">Bradyrhizobium cajani</name>
    <dbReference type="NCBI Taxonomy" id="1928661"/>
    <lineage>
        <taxon>Bacteria</taxon>
        <taxon>Pseudomonadati</taxon>
        <taxon>Pseudomonadota</taxon>
        <taxon>Alphaproteobacteria</taxon>
        <taxon>Hyphomicrobiales</taxon>
        <taxon>Nitrobacteraceae</taxon>
        <taxon>Bradyrhizobium</taxon>
    </lineage>
</organism>
<dbReference type="GO" id="GO:0051205">
    <property type="term" value="P:protein insertion into membrane"/>
    <property type="evidence" value="ECO:0007669"/>
    <property type="project" value="UniProtKB-UniRule"/>
</dbReference>
<evidence type="ECO:0000256" key="5">
    <source>
        <dbReference type="ARBA" id="ARBA00022737"/>
    </source>
</evidence>
<dbReference type="InterPro" id="IPR000184">
    <property type="entry name" value="Bac_surfAg_D15"/>
</dbReference>
<feature type="domain" description="POTRA" evidence="11">
    <location>
        <begin position="397"/>
        <end position="470"/>
    </location>
</feature>
<evidence type="ECO:0000256" key="4">
    <source>
        <dbReference type="ARBA" id="ARBA00022729"/>
    </source>
</evidence>
<dbReference type="InterPro" id="IPR010916">
    <property type="entry name" value="TonB_box_CS"/>
</dbReference>
<dbReference type="Pfam" id="PF07244">
    <property type="entry name" value="POTRA"/>
    <property type="match status" value="4"/>
</dbReference>
<dbReference type="AlphaFoldDB" id="A0A844T6Y4"/>
<dbReference type="Gene3D" id="2.40.160.50">
    <property type="entry name" value="membrane protein fhac: a member of the omp85/tpsb transporter family"/>
    <property type="match status" value="1"/>
</dbReference>
<keyword evidence="2 8" id="KW-1134">Transmembrane beta strand</keyword>
<keyword evidence="6 8" id="KW-0472">Membrane</keyword>
<reference evidence="12 13" key="1">
    <citation type="submission" date="2019-12" db="EMBL/GenBank/DDBJ databases">
        <title>Draft genome sequences Bradyrhizobium cajani AMBPC1010, Bradyrhizobium pachyrhizi AMBPC1040 and Bradyrhizobium yuanmingense ALSPC3051, three plant growth promoting strains isolated from nodules of Cajanus cajan L. in Dominican Republic.</title>
        <authorList>
            <person name="Flores-Felix J.D."/>
            <person name="Araujo J."/>
            <person name="Diaz-Alcantara C."/>
            <person name="Gonzalez-Andres F."/>
            <person name="Velazquez E."/>
        </authorList>
    </citation>
    <scope>NUCLEOTIDE SEQUENCE [LARGE SCALE GENOMIC DNA]</scope>
    <source>
        <strain evidence="12 13">1010</strain>
    </source>
</reference>
<evidence type="ECO:0000256" key="7">
    <source>
        <dbReference type="ARBA" id="ARBA00023237"/>
    </source>
</evidence>
<feature type="transmembrane region" description="Helical" evidence="10">
    <location>
        <begin position="45"/>
        <end position="68"/>
    </location>
</feature>
<protein>
    <recommendedName>
        <fullName evidence="8 9">Outer membrane protein assembly factor BamA</fullName>
    </recommendedName>
</protein>
<keyword evidence="4 8" id="KW-0732">Signal</keyword>
<keyword evidence="13" id="KW-1185">Reference proteome</keyword>
<name>A0A844T6Y4_9BRAD</name>
<dbReference type="InterPro" id="IPR039910">
    <property type="entry name" value="D15-like"/>
</dbReference>
<dbReference type="InterPro" id="IPR023707">
    <property type="entry name" value="OM_assembly_BamA"/>
</dbReference>
<comment type="function">
    <text evidence="8">Part of the outer membrane protein assembly complex, which is involved in assembly and insertion of beta-barrel proteins into the outer membrane.</text>
</comment>
<dbReference type="PROSITE" id="PS00430">
    <property type="entry name" value="TONB_DEPENDENT_REC_1"/>
    <property type="match status" value="1"/>
</dbReference>
<evidence type="ECO:0000313" key="13">
    <source>
        <dbReference type="Proteomes" id="UP000449969"/>
    </source>
</evidence>
<dbReference type="GO" id="GO:0043165">
    <property type="term" value="P:Gram-negative-bacterium-type cell outer membrane assembly"/>
    <property type="evidence" value="ECO:0007669"/>
    <property type="project" value="UniProtKB-UniRule"/>
</dbReference>
<dbReference type="PANTHER" id="PTHR12815">
    <property type="entry name" value="SORTING AND ASSEMBLY MACHINERY SAMM50 PROTEIN FAMILY MEMBER"/>
    <property type="match status" value="1"/>
</dbReference>
<keyword evidence="7 8" id="KW-0998">Cell outer membrane</keyword>
<comment type="similarity">
    <text evidence="8">Belongs to the BamA family.</text>
</comment>
<dbReference type="PIRSF" id="PIRSF006076">
    <property type="entry name" value="OM_assembly_OMP85"/>
    <property type="match status" value="1"/>
</dbReference>
<comment type="subcellular location">
    <subcellularLocation>
        <location evidence="8">Cell outer membrane</location>
    </subcellularLocation>
    <subcellularLocation>
        <location evidence="1">Membrane</location>
    </subcellularLocation>
</comment>
<dbReference type="EMBL" id="WQNE01000001">
    <property type="protein sequence ID" value="MVT71814.1"/>
    <property type="molecule type" value="Genomic_DNA"/>
</dbReference>
<dbReference type="PANTHER" id="PTHR12815:SF23">
    <property type="entry name" value="OUTER MEMBRANE PROTEIN ASSEMBLY FACTOR BAMA"/>
    <property type="match status" value="1"/>
</dbReference>
<evidence type="ECO:0000313" key="12">
    <source>
        <dbReference type="EMBL" id="MVT71814.1"/>
    </source>
</evidence>
<dbReference type="NCBIfam" id="TIGR03303">
    <property type="entry name" value="OM_YaeT"/>
    <property type="match status" value="1"/>
</dbReference>
<dbReference type="PROSITE" id="PS51779">
    <property type="entry name" value="POTRA"/>
    <property type="match status" value="2"/>
</dbReference>
<keyword evidence="3 8" id="KW-0812">Transmembrane</keyword>
<dbReference type="InterPro" id="IPR034746">
    <property type="entry name" value="POTRA"/>
</dbReference>
<proteinExistence type="inferred from homology"/>
<dbReference type="Pfam" id="PF01103">
    <property type="entry name" value="Omp85"/>
    <property type="match status" value="1"/>
</dbReference>
<keyword evidence="10" id="KW-1133">Transmembrane helix</keyword>
<sequence length="879" mass="95921">MCTEAADALNQTQSLETVQQSQSHTAATAVSFQSRRRLLRCGMSILRAWLVAAAVSGVSIASSVPLALLPQPAAAQATETIVVEGNRRVEAETVRSYFKPGPGGRLDQPAIDDGLKALIGTGLFQDVKISQAGGRILVSVVENAVIGRIAFEGNKKIKDEQLTAEIQSKPRGTFSRATVQSDTLRIAEIYRRSGRYDVRVTPEVIEQPNNRVDLIFTIVEGAKTGVKSVEFVGNSAFSAARLRDVIKTHASNLLSFLGNNDIYDPDRVEADRDLIRRFYLKNGFADVQVVAALAEYDPEKKGFLVTFKIEEGQQYRVGSVNFHSSIPGFDTGSLRGYSRVNVGSLYNVESVEKSVEEMQIEASRRGYAFAVVRPGGDRNFEAHTVSVVFNIDEGPRTYIERINVRGNSRTRDYVIRREFDISEGDAYNRALVDRAERRLKNLDYFKSVKITTEPGSSSDRVILIVDLEEKSTGDFSVSGGYSTTDGALAEVSISERNLLGRGLYGKASVSYGQYSRGISLSFVEPYLLDYRLALGMDVSWRQQLSNSYTSYGVTTLGFSPRLGLALREDLSLQLRYSLYQQSITLASAYNNCNNNASNTSLAYNPTPAYIRSVLGGVDPTNSTDSGVYGYGCYGDGESSLPVRKELANGRTWTSALGYTLTYNTLDNTKNPTDGLLVDFKQDFAGVGGDVTYLKTAVDTKYYTPLVSEIVSVIHLQGGILNKIGDQDLRMLDHFQMGPNLVRGFASNGIGPRDITYAGFGASGDALGGTKYWGASMELQMPFWFLPKEVGLKGAVYADAGSLWGYQGPTSWSATGEVNTAACPTCGLQYDDGNVVRSSVGIGLIWASPFGPLRFDYAVPLSKGKYDVVQEFRFGGGTSF</sequence>
<evidence type="ECO:0000256" key="10">
    <source>
        <dbReference type="SAM" id="Phobius"/>
    </source>
</evidence>
<comment type="caution">
    <text evidence="12">The sequence shown here is derived from an EMBL/GenBank/DDBJ whole genome shotgun (WGS) entry which is preliminary data.</text>
</comment>
<evidence type="ECO:0000259" key="11">
    <source>
        <dbReference type="PROSITE" id="PS51779"/>
    </source>
</evidence>
<comment type="subunit">
    <text evidence="8">Part of the Bam complex.</text>
</comment>
<evidence type="ECO:0000256" key="6">
    <source>
        <dbReference type="ARBA" id="ARBA00023136"/>
    </source>
</evidence>
<dbReference type="Gene3D" id="3.10.20.310">
    <property type="entry name" value="membrane protein fhac"/>
    <property type="match status" value="5"/>
</dbReference>
<dbReference type="GO" id="GO:0009279">
    <property type="term" value="C:cell outer membrane"/>
    <property type="evidence" value="ECO:0007669"/>
    <property type="project" value="UniProtKB-SubCell"/>
</dbReference>
<evidence type="ECO:0000256" key="2">
    <source>
        <dbReference type="ARBA" id="ARBA00022452"/>
    </source>
</evidence>
<evidence type="ECO:0000256" key="8">
    <source>
        <dbReference type="HAMAP-Rule" id="MF_01430"/>
    </source>
</evidence>